<proteinExistence type="predicted"/>
<reference evidence="1 2" key="1">
    <citation type="journal article" date="2023" name="BMC Biotechnol.">
        <title>Vitis rotundifolia cv Carlos genome sequencing.</title>
        <authorList>
            <person name="Huff M."/>
            <person name="Hulse-Kemp A."/>
            <person name="Scheffler B."/>
            <person name="Youngblood R."/>
            <person name="Simpson S."/>
            <person name="Babiker E."/>
            <person name="Staton M."/>
        </authorList>
    </citation>
    <scope>NUCLEOTIDE SEQUENCE [LARGE SCALE GENOMIC DNA]</scope>
    <source>
        <tissue evidence="1">Leaf</tissue>
    </source>
</reference>
<dbReference type="EMBL" id="JARBHA010000004">
    <property type="protein sequence ID" value="KAJ9703155.1"/>
    <property type="molecule type" value="Genomic_DNA"/>
</dbReference>
<keyword evidence="2" id="KW-1185">Reference proteome</keyword>
<evidence type="ECO:0000313" key="2">
    <source>
        <dbReference type="Proteomes" id="UP001168098"/>
    </source>
</evidence>
<protein>
    <submittedName>
        <fullName evidence="1">Uncharacterized protein</fullName>
    </submittedName>
</protein>
<organism evidence="1 2">
    <name type="scientific">Vitis rotundifolia</name>
    <name type="common">Muscadine grape</name>
    <dbReference type="NCBI Taxonomy" id="103349"/>
    <lineage>
        <taxon>Eukaryota</taxon>
        <taxon>Viridiplantae</taxon>
        <taxon>Streptophyta</taxon>
        <taxon>Embryophyta</taxon>
        <taxon>Tracheophyta</taxon>
        <taxon>Spermatophyta</taxon>
        <taxon>Magnoliopsida</taxon>
        <taxon>eudicotyledons</taxon>
        <taxon>Gunneridae</taxon>
        <taxon>Pentapetalae</taxon>
        <taxon>rosids</taxon>
        <taxon>Vitales</taxon>
        <taxon>Vitaceae</taxon>
        <taxon>Viteae</taxon>
        <taxon>Vitis</taxon>
    </lineage>
</organism>
<name>A0AA39A8V4_VITRO</name>
<dbReference type="Proteomes" id="UP001168098">
    <property type="component" value="Unassembled WGS sequence"/>
</dbReference>
<dbReference type="AlphaFoldDB" id="A0AA39A8V4"/>
<sequence>MGAVATIRQHPENAVAVTGGRRNWFLHRLGVEKDGDENKEAVAVVATMLSLRSSMVVL</sequence>
<accession>A0AA39A8V4</accession>
<comment type="caution">
    <text evidence="1">The sequence shown here is derived from an EMBL/GenBank/DDBJ whole genome shotgun (WGS) entry which is preliminary data.</text>
</comment>
<gene>
    <name evidence="1" type="ORF">PVL29_004788</name>
</gene>
<evidence type="ECO:0000313" key="1">
    <source>
        <dbReference type="EMBL" id="KAJ9703155.1"/>
    </source>
</evidence>